<organism evidence="1 2">
    <name type="scientific">Parasitella parasitica</name>
    <dbReference type="NCBI Taxonomy" id="35722"/>
    <lineage>
        <taxon>Eukaryota</taxon>
        <taxon>Fungi</taxon>
        <taxon>Fungi incertae sedis</taxon>
        <taxon>Mucoromycota</taxon>
        <taxon>Mucoromycotina</taxon>
        <taxon>Mucoromycetes</taxon>
        <taxon>Mucorales</taxon>
        <taxon>Mucorineae</taxon>
        <taxon>Mucoraceae</taxon>
        <taxon>Parasitella</taxon>
    </lineage>
</organism>
<dbReference type="EMBL" id="LN718744">
    <property type="protein sequence ID" value="CEP06809.1"/>
    <property type="molecule type" value="Genomic_DNA"/>
</dbReference>
<name>A0A0B7MVF1_9FUNG</name>
<dbReference type="AlphaFoldDB" id="A0A0B7MVF1"/>
<reference evidence="1 2" key="1">
    <citation type="submission" date="2014-09" db="EMBL/GenBank/DDBJ databases">
        <authorList>
            <person name="Ellenberger Sabrina"/>
        </authorList>
    </citation>
    <scope>NUCLEOTIDE SEQUENCE [LARGE SCALE GENOMIC DNA]</scope>
    <source>
        <strain evidence="1 2">CBS 412.66</strain>
    </source>
</reference>
<evidence type="ECO:0000313" key="1">
    <source>
        <dbReference type="EMBL" id="CEP06809.1"/>
    </source>
</evidence>
<sequence length="133" mass="15299">SDQIKLIAELHKAGSTPTSIREALVQQNPGQMITQKSVYNAIARAKMVELNGLTPIQFLIEQLDEKTYKFETVVNGDNDITLHLSWMRHIKRTDSDCHLYKYAALLTRTKRLFCAKHFFEMKQKVDMNGSLTK</sequence>
<feature type="non-terminal residue" evidence="1">
    <location>
        <position position="1"/>
    </location>
</feature>
<accession>A0A0B7MVF1</accession>
<protein>
    <submittedName>
        <fullName evidence="1">Uncharacterized protein</fullName>
    </submittedName>
</protein>
<keyword evidence="2" id="KW-1185">Reference proteome</keyword>
<evidence type="ECO:0000313" key="2">
    <source>
        <dbReference type="Proteomes" id="UP000054107"/>
    </source>
</evidence>
<dbReference type="Proteomes" id="UP000054107">
    <property type="component" value="Unassembled WGS sequence"/>
</dbReference>
<dbReference type="OrthoDB" id="2417334at2759"/>
<proteinExistence type="predicted"/>
<gene>
    <name evidence="1" type="primary">PARPA_00055.1 scaffold 233</name>
</gene>